<keyword evidence="4" id="KW-1185">Reference proteome</keyword>
<dbReference type="InterPro" id="IPR000477">
    <property type="entry name" value="RT_dom"/>
</dbReference>
<evidence type="ECO:0000259" key="2">
    <source>
        <dbReference type="PROSITE" id="PS50878"/>
    </source>
</evidence>
<feature type="region of interest" description="Disordered" evidence="1">
    <location>
        <begin position="1"/>
        <end position="47"/>
    </location>
</feature>
<feature type="domain" description="Reverse transcriptase" evidence="2">
    <location>
        <begin position="328"/>
        <end position="559"/>
    </location>
</feature>
<feature type="non-terminal residue" evidence="3">
    <location>
        <position position="559"/>
    </location>
</feature>
<dbReference type="AlphaFoldDB" id="A0A6H5GXR2"/>
<dbReference type="GO" id="GO:0071897">
    <property type="term" value="P:DNA biosynthetic process"/>
    <property type="evidence" value="ECO:0007669"/>
    <property type="project" value="UniProtKB-ARBA"/>
</dbReference>
<sequence length="559" mass="62390">MNPGTSRGTTETETEPDQDYLSFVSQIPGTAQREQTRQQNPKPKIACPGCGRSFVSLKGHLAKASGQCAVIRAQLLINSLPGFTPSNPSTDPPPQSSFSPQLSEPQTPNPPDQSPPMNDIEIRKLVEDSSEFAQKFEKFLSHPPNEGYIAEFETVMSAFTKFLFEANSKLPGPIHPAVAYHRKRKQGKAISSEGAYNRTSNPQRTPKRQRDKRNEQYKYDLAQWQYANQRRKIANTLLNSKKPAKLKPTIGVIESYFRKIYETPNDSIREQYETPPPIPEGEYVPTIEEIELAIKKINIDTSPGPDGIVLRTIRRVKCAQAILTVLKIMLRWGYVPTPLKTGRTILIYKGKGDQQDLKNWRPITIFSLLRRIVERCLDQELRRKVKFSQYQRGFVNGMAGTHINASIVDGCLRIAREEKRSCCIVMLDLSKAFDSVGHNHICQTLQTLAVPGELRNLIVTLTTQNQTRIEANKTTSSAIPLRCGVAQGSPLSPTIFNLCQDFILKLISDPSTAREHGFEIAASLEKPVALAFADDTAIVAKDSTSAAVINESFQTALNE</sequence>
<feature type="region of interest" description="Disordered" evidence="1">
    <location>
        <begin position="82"/>
        <end position="118"/>
    </location>
</feature>
<dbReference type="Proteomes" id="UP000479000">
    <property type="component" value="Unassembled WGS sequence"/>
</dbReference>
<feature type="region of interest" description="Disordered" evidence="1">
    <location>
        <begin position="182"/>
        <end position="215"/>
    </location>
</feature>
<dbReference type="OrthoDB" id="6625298at2759"/>
<name>A0A6H5GXR2_9HEMI</name>
<gene>
    <name evidence="3" type="ORF">NTEN_LOCUS13028</name>
</gene>
<dbReference type="Pfam" id="PF00078">
    <property type="entry name" value="RVT_1"/>
    <property type="match status" value="1"/>
</dbReference>
<reference evidence="3 4" key="1">
    <citation type="submission" date="2020-02" db="EMBL/GenBank/DDBJ databases">
        <authorList>
            <person name="Ferguson B K."/>
        </authorList>
    </citation>
    <scope>NUCLEOTIDE SEQUENCE [LARGE SCALE GENOMIC DNA]</scope>
</reference>
<dbReference type="InterPro" id="IPR043502">
    <property type="entry name" value="DNA/RNA_pol_sf"/>
</dbReference>
<dbReference type="EMBL" id="CADCXU010019489">
    <property type="protein sequence ID" value="CAB0007773.1"/>
    <property type="molecule type" value="Genomic_DNA"/>
</dbReference>
<evidence type="ECO:0000256" key="1">
    <source>
        <dbReference type="SAM" id="MobiDB-lite"/>
    </source>
</evidence>
<organism evidence="3 4">
    <name type="scientific">Nesidiocoris tenuis</name>
    <dbReference type="NCBI Taxonomy" id="355587"/>
    <lineage>
        <taxon>Eukaryota</taxon>
        <taxon>Metazoa</taxon>
        <taxon>Ecdysozoa</taxon>
        <taxon>Arthropoda</taxon>
        <taxon>Hexapoda</taxon>
        <taxon>Insecta</taxon>
        <taxon>Pterygota</taxon>
        <taxon>Neoptera</taxon>
        <taxon>Paraneoptera</taxon>
        <taxon>Hemiptera</taxon>
        <taxon>Heteroptera</taxon>
        <taxon>Panheteroptera</taxon>
        <taxon>Cimicomorpha</taxon>
        <taxon>Miridae</taxon>
        <taxon>Dicyphina</taxon>
        <taxon>Nesidiocoris</taxon>
    </lineage>
</organism>
<dbReference type="PROSITE" id="PS50878">
    <property type="entry name" value="RT_POL"/>
    <property type="match status" value="1"/>
</dbReference>
<evidence type="ECO:0000313" key="3">
    <source>
        <dbReference type="EMBL" id="CAB0007773.1"/>
    </source>
</evidence>
<dbReference type="PANTHER" id="PTHR19446">
    <property type="entry name" value="REVERSE TRANSCRIPTASES"/>
    <property type="match status" value="1"/>
</dbReference>
<dbReference type="SUPFAM" id="SSF56672">
    <property type="entry name" value="DNA/RNA polymerases"/>
    <property type="match status" value="1"/>
</dbReference>
<protein>
    <recommendedName>
        <fullName evidence="2">Reverse transcriptase domain-containing protein</fullName>
    </recommendedName>
</protein>
<evidence type="ECO:0000313" key="4">
    <source>
        <dbReference type="Proteomes" id="UP000479000"/>
    </source>
</evidence>
<feature type="compositionally biased region" description="Polar residues" evidence="1">
    <location>
        <begin position="23"/>
        <end position="41"/>
    </location>
</feature>
<proteinExistence type="predicted"/>
<feature type="compositionally biased region" description="Low complexity" evidence="1">
    <location>
        <begin position="96"/>
        <end position="106"/>
    </location>
</feature>
<accession>A0A6H5GXR2</accession>
<dbReference type="CDD" id="cd01650">
    <property type="entry name" value="RT_nLTR_like"/>
    <property type="match status" value="1"/>
</dbReference>